<reference evidence="2" key="2">
    <citation type="journal article" date="2024" name="Plant">
        <title>Genomic evolution and insights into agronomic trait innovations of Sesamum species.</title>
        <authorList>
            <person name="Miao H."/>
            <person name="Wang L."/>
            <person name="Qu L."/>
            <person name="Liu H."/>
            <person name="Sun Y."/>
            <person name="Le M."/>
            <person name="Wang Q."/>
            <person name="Wei S."/>
            <person name="Zheng Y."/>
            <person name="Lin W."/>
            <person name="Duan Y."/>
            <person name="Cao H."/>
            <person name="Xiong S."/>
            <person name="Wang X."/>
            <person name="Wei L."/>
            <person name="Li C."/>
            <person name="Ma Q."/>
            <person name="Ju M."/>
            <person name="Zhao R."/>
            <person name="Li G."/>
            <person name="Mu C."/>
            <person name="Tian Q."/>
            <person name="Mei H."/>
            <person name="Zhang T."/>
            <person name="Gao T."/>
            <person name="Zhang H."/>
        </authorList>
    </citation>
    <scope>NUCLEOTIDE SEQUENCE</scope>
    <source>
        <strain evidence="2">3651</strain>
    </source>
</reference>
<gene>
    <name evidence="2" type="ORF">Salat_0076300</name>
</gene>
<feature type="compositionally biased region" description="Polar residues" evidence="1">
    <location>
        <begin position="160"/>
        <end position="169"/>
    </location>
</feature>
<protein>
    <submittedName>
        <fullName evidence="2">Uncharacterized protein</fullName>
    </submittedName>
</protein>
<name>A0AAE1YW88_9LAMI</name>
<keyword evidence="3" id="KW-1185">Reference proteome</keyword>
<organism evidence="2 3">
    <name type="scientific">Sesamum alatum</name>
    <dbReference type="NCBI Taxonomy" id="300844"/>
    <lineage>
        <taxon>Eukaryota</taxon>
        <taxon>Viridiplantae</taxon>
        <taxon>Streptophyta</taxon>
        <taxon>Embryophyta</taxon>
        <taxon>Tracheophyta</taxon>
        <taxon>Spermatophyta</taxon>
        <taxon>Magnoliopsida</taxon>
        <taxon>eudicotyledons</taxon>
        <taxon>Gunneridae</taxon>
        <taxon>Pentapetalae</taxon>
        <taxon>asterids</taxon>
        <taxon>lamiids</taxon>
        <taxon>Lamiales</taxon>
        <taxon>Pedaliaceae</taxon>
        <taxon>Sesamum</taxon>
    </lineage>
</organism>
<feature type="region of interest" description="Disordered" evidence="1">
    <location>
        <begin position="148"/>
        <end position="226"/>
    </location>
</feature>
<feature type="compositionally biased region" description="Basic and acidic residues" evidence="1">
    <location>
        <begin position="170"/>
        <end position="180"/>
    </location>
</feature>
<dbReference type="AlphaFoldDB" id="A0AAE1YW88"/>
<accession>A0AAE1YW88</accession>
<sequence>MTSVPICCFQVRPSLLPRPPGTSLFLCFSMSSDSSSKDNSGLNSDSNTSGSSATSPRSPPLSTDRIDVTNNLETVDPDSDRIITQVRIANRLHAKKGTLPLSVVPQSDSSRPDTSISHLLGGCFSEPLGASDLNPINLVSSPAVEVAGEEVEGDKMESAARTQPYTPKSRSGDKDRKGKGIAEGPSELKGRKRKHHSKGSGSQRRKAKEAADKAEKQVAADKAEEEENLTLVRELTEWWKETRKELRTPTCKSAKIEGEKLLPDWAISNQSSMLKTYVGQDSWELYKSCVLRRDQALLAAYAHTRVKEHHAHALTQALAFGHNLSLKCTYWRRKKLSSDAKMAELRKKLEES</sequence>
<evidence type="ECO:0000313" key="3">
    <source>
        <dbReference type="Proteomes" id="UP001293254"/>
    </source>
</evidence>
<dbReference type="Proteomes" id="UP001293254">
    <property type="component" value="Unassembled WGS sequence"/>
</dbReference>
<feature type="region of interest" description="Disordered" evidence="1">
    <location>
        <begin position="35"/>
        <end position="72"/>
    </location>
</feature>
<proteinExistence type="predicted"/>
<comment type="caution">
    <text evidence="2">The sequence shown here is derived from an EMBL/GenBank/DDBJ whole genome shotgun (WGS) entry which is preliminary data.</text>
</comment>
<feature type="compositionally biased region" description="Low complexity" evidence="1">
    <location>
        <begin position="35"/>
        <end position="56"/>
    </location>
</feature>
<evidence type="ECO:0000313" key="2">
    <source>
        <dbReference type="EMBL" id="KAK4437424.1"/>
    </source>
</evidence>
<evidence type="ECO:0000256" key="1">
    <source>
        <dbReference type="SAM" id="MobiDB-lite"/>
    </source>
</evidence>
<feature type="compositionally biased region" description="Basic and acidic residues" evidence="1">
    <location>
        <begin position="208"/>
        <end position="222"/>
    </location>
</feature>
<reference evidence="2" key="1">
    <citation type="submission" date="2020-06" db="EMBL/GenBank/DDBJ databases">
        <authorList>
            <person name="Li T."/>
            <person name="Hu X."/>
            <person name="Zhang T."/>
            <person name="Song X."/>
            <person name="Zhang H."/>
            <person name="Dai N."/>
            <person name="Sheng W."/>
            <person name="Hou X."/>
            <person name="Wei L."/>
        </authorList>
    </citation>
    <scope>NUCLEOTIDE SEQUENCE</scope>
    <source>
        <strain evidence="2">3651</strain>
        <tissue evidence="2">Leaf</tissue>
    </source>
</reference>
<feature type="compositionally biased region" description="Basic residues" evidence="1">
    <location>
        <begin position="190"/>
        <end position="207"/>
    </location>
</feature>
<dbReference type="EMBL" id="JACGWO010000001">
    <property type="protein sequence ID" value="KAK4437424.1"/>
    <property type="molecule type" value="Genomic_DNA"/>
</dbReference>